<evidence type="ECO:0000256" key="3">
    <source>
        <dbReference type="ARBA" id="ARBA00022448"/>
    </source>
</evidence>
<evidence type="ECO:0000256" key="2">
    <source>
        <dbReference type="ARBA" id="ARBA00007986"/>
    </source>
</evidence>
<keyword evidence="5" id="KW-0997">Cell inner membrane</keyword>
<dbReference type="InterPro" id="IPR001639">
    <property type="entry name" value="T2SS_protein-GspC"/>
</dbReference>
<dbReference type="InterPro" id="IPR001478">
    <property type="entry name" value="PDZ"/>
</dbReference>
<keyword evidence="9" id="KW-0472">Membrane</keyword>
<evidence type="ECO:0000313" key="12">
    <source>
        <dbReference type="Proteomes" id="UP000267187"/>
    </source>
</evidence>
<keyword evidence="12" id="KW-1185">Reference proteome</keyword>
<evidence type="ECO:0000256" key="1">
    <source>
        <dbReference type="ARBA" id="ARBA00004533"/>
    </source>
</evidence>
<evidence type="ECO:0000256" key="9">
    <source>
        <dbReference type="ARBA" id="ARBA00023136"/>
    </source>
</evidence>
<organism evidence="11 12">
    <name type="scientific">Umboniibacter marinipuniceus</name>
    <dbReference type="NCBI Taxonomy" id="569599"/>
    <lineage>
        <taxon>Bacteria</taxon>
        <taxon>Pseudomonadati</taxon>
        <taxon>Pseudomonadota</taxon>
        <taxon>Gammaproteobacteria</taxon>
        <taxon>Cellvibrionales</taxon>
        <taxon>Cellvibrionaceae</taxon>
        <taxon>Umboniibacter</taxon>
    </lineage>
</organism>
<keyword evidence="3" id="KW-0813">Transport</keyword>
<keyword evidence="8" id="KW-1133">Transmembrane helix</keyword>
<dbReference type="Pfam" id="PF11356">
    <property type="entry name" value="T2SSC"/>
    <property type="match status" value="1"/>
</dbReference>
<comment type="caution">
    <text evidence="11">The sequence shown here is derived from an EMBL/GenBank/DDBJ whole genome shotgun (WGS) entry which is preliminary data.</text>
</comment>
<dbReference type="NCBIfam" id="TIGR01713">
    <property type="entry name" value="typeII_sec_gspC"/>
    <property type="match status" value="1"/>
</dbReference>
<protein>
    <submittedName>
        <fullName evidence="11">Type II secretion system protein C (GspC)</fullName>
    </submittedName>
</protein>
<evidence type="ECO:0000256" key="5">
    <source>
        <dbReference type="ARBA" id="ARBA00022519"/>
    </source>
</evidence>
<sequence>MLLLTLLALIWLCWRLANVFWLLATPADEFNTQSVVIVNTPSSSSQRSSASKIDIFDDEANSNVQIDDNNDSQTEMRTNLDALRESSLQVTLSAVIASSNPELSGAILNVNGTQRAYKINDTLPVAGTVVIDEIYDKTVVVSNNGVREKISLDDEEFSGIDVKLSEPSLSQLSEPINNAGLNEAEAMAKLDEFVQITPSFDGRSLAGLMLAPGRNTGLFELFELQTGDMVIAINGEPLSEMASMAAIETALESADRLDLTISRNGNQRQVAFTQELLSSLLAQ</sequence>
<keyword evidence="6" id="KW-0812">Transmembrane</keyword>
<dbReference type="EMBL" id="REFJ01000002">
    <property type="protein sequence ID" value="RMA81331.1"/>
    <property type="molecule type" value="Genomic_DNA"/>
</dbReference>
<dbReference type="InterPro" id="IPR024961">
    <property type="entry name" value="T2SS_GspC_N"/>
</dbReference>
<evidence type="ECO:0000313" key="11">
    <source>
        <dbReference type="EMBL" id="RMA81331.1"/>
    </source>
</evidence>
<evidence type="ECO:0000256" key="4">
    <source>
        <dbReference type="ARBA" id="ARBA00022475"/>
    </source>
</evidence>
<evidence type="ECO:0000256" key="8">
    <source>
        <dbReference type="ARBA" id="ARBA00022989"/>
    </source>
</evidence>
<name>A0A3M0A841_9GAMM</name>
<dbReference type="GO" id="GO:0015627">
    <property type="term" value="C:type II protein secretion system complex"/>
    <property type="evidence" value="ECO:0007669"/>
    <property type="project" value="InterPro"/>
</dbReference>
<reference evidence="11 12" key="1">
    <citation type="submission" date="2018-10" db="EMBL/GenBank/DDBJ databases">
        <title>Genomic Encyclopedia of Type Strains, Phase IV (KMG-IV): sequencing the most valuable type-strain genomes for metagenomic binning, comparative biology and taxonomic classification.</title>
        <authorList>
            <person name="Goeker M."/>
        </authorList>
    </citation>
    <scope>NUCLEOTIDE SEQUENCE [LARGE SCALE GENOMIC DNA]</scope>
    <source>
        <strain evidence="11 12">DSM 25080</strain>
    </source>
</reference>
<comment type="subcellular location">
    <subcellularLocation>
        <location evidence="1">Cell inner membrane</location>
    </subcellularLocation>
</comment>
<dbReference type="GO" id="GO:0015628">
    <property type="term" value="P:protein secretion by the type II secretion system"/>
    <property type="evidence" value="ECO:0007669"/>
    <property type="project" value="InterPro"/>
</dbReference>
<evidence type="ECO:0000256" key="7">
    <source>
        <dbReference type="ARBA" id="ARBA00022927"/>
    </source>
</evidence>
<evidence type="ECO:0000259" key="10">
    <source>
        <dbReference type="PROSITE" id="PS50106"/>
    </source>
</evidence>
<proteinExistence type="inferred from homology"/>
<keyword evidence="7" id="KW-0653">Protein transport</keyword>
<dbReference type="InterPro" id="IPR036034">
    <property type="entry name" value="PDZ_sf"/>
</dbReference>
<dbReference type="PROSITE" id="PS50106">
    <property type="entry name" value="PDZ"/>
    <property type="match status" value="1"/>
</dbReference>
<accession>A0A3M0A841</accession>
<dbReference type="RefSeq" id="WP_121876478.1">
    <property type="nucleotide sequence ID" value="NZ_REFJ01000002.1"/>
</dbReference>
<evidence type="ECO:0000256" key="6">
    <source>
        <dbReference type="ARBA" id="ARBA00022692"/>
    </source>
</evidence>
<dbReference type="Proteomes" id="UP000267187">
    <property type="component" value="Unassembled WGS sequence"/>
</dbReference>
<feature type="domain" description="PDZ" evidence="10">
    <location>
        <begin position="224"/>
        <end position="265"/>
    </location>
</feature>
<dbReference type="AlphaFoldDB" id="A0A3M0A841"/>
<keyword evidence="4" id="KW-1003">Cell membrane</keyword>
<comment type="similarity">
    <text evidence="2">Belongs to the GSP C family.</text>
</comment>
<dbReference type="Gene3D" id="2.30.30.830">
    <property type="match status" value="1"/>
</dbReference>
<dbReference type="SUPFAM" id="SSF50156">
    <property type="entry name" value="PDZ domain-like"/>
    <property type="match status" value="1"/>
</dbReference>
<dbReference type="Gene3D" id="2.30.42.10">
    <property type="match status" value="1"/>
</dbReference>
<dbReference type="OrthoDB" id="1491375at2"/>
<gene>
    <name evidence="11" type="ORF">DFR27_1148</name>
</gene>
<dbReference type="GO" id="GO:0005886">
    <property type="term" value="C:plasma membrane"/>
    <property type="evidence" value="ECO:0007669"/>
    <property type="project" value="UniProtKB-SubCell"/>
</dbReference>